<dbReference type="Proteomes" id="UP001629953">
    <property type="component" value="Unassembled WGS sequence"/>
</dbReference>
<keyword evidence="1 4" id="KW-0560">Oxidoreductase</keyword>
<evidence type="ECO:0000313" key="4">
    <source>
        <dbReference type="EMBL" id="MFM2486425.1"/>
    </source>
</evidence>
<dbReference type="SUPFAM" id="SSF48179">
    <property type="entry name" value="6-phosphogluconate dehydrogenase C-terminal domain-like"/>
    <property type="match status" value="1"/>
</dbReference>
<gene>
    <name evidence="4" type="ORF">ABUE30_15405</name>
</gene>
<dbReference type="InterPro" id="IPR036291">
    <property type="entry name" value="NAD(P)-bd_dom_sf"/>
</dbReference>
<dbReference type="Gene3D" id="1.10.1040.10">
    <property type="entry name" value="N-(1-d-carboxylethyl)-l-norvaline Dehydrogenase, domain 2"/>
    <property type="match status" value="1"/>
</dbReference>
<feature type="domain" description="Mannitol dehydrogenase N-terminal" evidence="2">
    <location>
        <begin position="25"/>
        <end position="273"/>
    </location>
</feature>
<dbReference type="PANTHER" id="PTHR43362:SF1">
    <property type="entry name" value="MANNITOL DEHYDROGENASE 2-RELATED"/>
    <property type="match status" value="1"/>
</dbReference>
<dbReference type="RefSeq" id="WP_408624725.1">
    <property type="nucleotide sequence ID" value="NZ_JBEQCT010000008.1"/>
</dbReference>
<dbReference type="InterPro" id="IPR050988">
    <property type="entry name" value="Mannitol_DH/Oxidoreductase"/>
</dbReference>
<dbReference type="InterPro" id="IPR013118">
    <property type="entry name" value="Mannitol_DH_C"/>
</dbReference>
<dbReference type="InterPro" id="IPR013328">
    <property type="entry name" value="6PGD_dom2"/>
</dbReference>
<comment type="caution">
    <text evidence="4">The sequence shown here is derived from an EMBL/GenBank/DDBJ whole genome shotgun (WGS) entry which is preliminary data.</text>
</comment>
<dbReference type="EMBL" id="JBEQCT010000008">
    <property type="protein sequence ID" value="MFM2486425.1"/>
    <property type="molecule type" value="Genomic_DNA"/>
</dbReference>
<dbReference type="SUPFAM" id="SSF51735">
    <property type="entry name" value="NAD(P)-binding Rossmann-fold domains"/>
    <property type="match status" value="1"/>
</dbReference>
<sequence length="491" mass="55421">MVTVADLCSSTIHTPNYQSDQLSYGIVHLGFGAFHRAHQSMYTHQILQQGDYRWGEAVVNLRSGDELIKQLNSQKGRYSVCENDGKQQTITICGDVIRGYHPKLDGPAAIIDLMSHDSVKIISLTITEKGYYWDSRAKQLLWDHPDIKHDLATPQHPKTALGYLAATLTKRYHEQKPITILSCDNFMHNGHIIRQALLAFIDAYNSQLADWVEQTCRFPCCMVDRIVPAMSDESHQQLQTLLGGVNDPCGIMCEPFSQWVIEDDFAVERPAWENVGAQLVSDVTPFEQMKLRLLNGTHSFLAYLGYLGGYQTIAETISQTTYQQAAWQLMLSIQAPTLHMPKEVDVQAYAQSLLKRFSNPSLQHRTYQVAMDGSQKLPQRLGDAINYYLAQNDRLPNLLALTIAGWLRYSEGVDEQGRAFELQDPLADKISQYHHNIANRQDRVKPLLSLVFPHAISEHPQVQAQVTSYYQQLGTQGAEKCIQACLDSQTA</sequence>
<dbReference type="InterPro" id="IPR000669">
    <property type="entry name" value="Mannitol_DH"/>
</dbReference>
<proteinExistence type="predicted"/>
<dbReference type="InterPro" id="IPR008927">
    <property type="entry name" value="6-PGluconate_DH-like_C_sf"/>
</dbReference>
<evidence type="ECO:0000313" key="5">
    <source>
        <dbReference type="Proteomes" id="UP001629953"/>
    </source>
</evidence>
<keyword evidence="5" id="KW-1185">Reference proteome</keyword>
<accession>A0ABW9G9R0</accession>
<feature type="domain" description="Mannitol dehydrogenase C-terminal" evidence="3">
    <location>
        <begin position="282"/>
        <end position="473"/>
    </location>
</feature>
<dbReference type="PANTHER" id="PTHR43362">
    <property type="entry name" value="MANNITOL DEHYDROGENASE DSF1-RELATED"/>
    <property type="match status" value="1"/>
</dbReference>
<dbReference type="GO" id="GO:0016491">
    <property type="term" value="F:oxidoreductase activity"/>
    <property type="evidence" value="ECO:0007669"/>
    <property type="project" value="UniProtKB-KW"/>
</dbReference>
<dbReference type="EC" id="1.1.1.-" evidence="4"/>
<dbReference type="InterPro" id="IPR013131">
    <property type="entry name" value="Mannitol_DH_N"/>
</dbReference>
<dbReference type="PRINTS" id="PR00084">
    <property type="entry name" value="MTLDHDRGNASE"/>
</dbReference>
<evidence type="ECO:0000256" key="1">
    <source>
        <dbReference type="ARBA" id="ARBA00023002"/>
    </source>
</evidence>
<evidence type="ECO:0000259" key="3">
    <source>
        <dbReference type="Pfam" id="PF08125"/>
    </source>
</evidence>
<name>A0ABW9G9R0_9GAMM</name>
<dbReference type="Pfam" id="PF08125">
    <property type="entry name" value="Mannitol_dh_C"/>
    <property type="match status" value="1"/>
</dbReference>
<dbReference type="Gene3D" id="3.40.50.720">
    <property type="entry name" value="NAD(P)-binding Rossmann-like Domain"/>
    <property type="match status" value="1"/>
</dbReference>
<reference evidence="4 5" key="1">
    <citation type="journal article" date="2013" name="Int. J. Syst. Evol. Microbiol.">
        <title>Celerinatantimonas yamalensis sp. nov., a cold-adapted diazotrophic bacterium from a cold permafrost brine.</title>
        <authorList>
            <person name="Shcherbakova V."/>
            <person name="Chuvilskaya N."/>
            <person name="Rivkina E."/>
            <person name="Demidov N."/>
            <person name="Uchaeva V."/>
            <person name="Suetin S."/>
            <person name="Suzina N."/>
            <person name="Gilichinsky D."/>
        </authorList>
    </citation>
    <scope>NUCLEOTIDE SEQUENCE [LARGE SCALE GENOMIC DNA]</scope>
    <source>
        <strain evidence="4 5">C7</strain>
    </source>
</reference>
<evidence type="ECO:0000259" key="2">
    <source>
        <dbReference type="Pfam" id="PF01232"/>
    </source>
</evidence>
<protein>
    <submittedName>
        <fullName evidence="4">Mannitol dehydrogenase family protein</fullName>
        <ecNumber evidence="4">1.1.1.-</ecNumber>
    </submittedName>
</protein>
<organism evidence="4 5">
    <name type="scientific">Celerinatantimonas yamalensis</name>
    <dbReference type="NCBI Taxonomy" id="559956"/>
    <lineage>
        <taxon>Bacteria</taxon>
        <taxon>Pseudomonadati</taxon>
        <taxon>Pseudomonadota</taxon>
        <taxon>Gammaproteobacteria</taxon>
        <taxon>Celerinatantimonadaceae</taxon>
        <taxon>Celerinatantimonas</taxon>
    </lineage>
</organism>
<dbReference type="Pfam" id="PF01232">
    <property type="entry name" value="Mannitol_dh"/>
    <property type="match status" value="1"/>
</dbReference>